<reference evidence="2" key="1">
    <citation type="submission" date="2021-02" db="EMBL/GenBank/DDBJ databases">
        <authorList>
            <person name="Dougan E. K."/>
            <person name="Rhodes N."/>
            <person name="Thang M."/>
            <person name="Chan C."/>
        </authorList>
    </citation>
    <scope>NUCLEOTIDE SEQUENCE</scope>
</reference>
<dbReference type="AlphaFoldDB" id="A0A813G9L9"/>
<feature type="binding site" evidence="1">
    <location>
        <position position="174"/>
    </location>
    <ligand>
        <name>Mg(2+)</name>
        <dbReference type="ChEBI" id="CHEBI:18420"/>
        <label>1</label>
    </ligand>
</feature>
<feature type="non-terminal residue" evidence="2">
    <location>
        <position position="227"/>
    </location>
</feature>
<sequence>DPGNAPPMRALPIAFVDDPVARERLCIANANSTHPHPRARAASFLVAEGARFLVVEKGKQNKVLAEALRRLRASSVSDAATEAHLEKLEALEDYHSFGDRFSAMPASVLKLLCGPQPCPPADGLSCGHDGKSKMNGLWSDAMRTASLMLYLLKHHQGPLDILRASVDIGGDVDSIAALCLGIVGGSQGLQLGKKKGLPWFLVEDLEGVEYLAARAKVFEAWIAKQPA</sequence>
<organism evidence="2 3">
    <name type="scientific">Polarella glacialis</name>
    <name type="common">Dinoflagellate</name>
    <dbReference type="NCBI Taxonomy" id="89957"/>
    <lineage>
        <taxon>Eukaryota</taxon>
        <taxon>Sar</taxon>
        <taxon>Alveolata</taxon>
        <taxon>Dinophyceae</taxon>
        <taxon>Suessiales</taxon>
        <taxon>Suessiaceae</taxon>
        <taxon>Polarella</taxon>
    </lineage>
</organism>
<comment type="cofactor">
    <cofactor evidence="1">
        <name>Mg(2+)</name>
        <dbReference type="ChEBI" id="CHEBI:18420"/>
    </cofactor>
    <text evidence="1">Binds 2 magnesium ions per subunit.</text>
</comment>
<dbReference type="Proteomes" id="UP000654075">
    <property type="component" value="Unassembled WGS sequence"/>
</dbReference>
<keyword evidence="3" id="KW-1185">Reference proteome</keyword>
<evidence type="ECO:0000313" key="3">
    <source>
        <dbReference type="Proteomes" id="UP000654075"/>
    </source>
</evidence>
<dbReference type="EMBL" id="CAJNNV010028233">
    <property type="protein sequence ID" value="CAE8623746.1"/>
    <property type="molecule type" value="Genomic_DNA"/>
</dbReference>
<dbReference type="Gene3D" id="1.10.4080.10">
    <property type="entry name" value="ADP-ribosylation/Crystallin J1"/>
    <property type="match status" value="1"/>
</dbReference>
<dbReference type="SUPFAM" id="SSF101478">
    <property type="entry name" value="ADP-ribosylglycohydrolase"/>
    <property type="match status" value="1"/>
</dbReference>
<keyword evidence="1" id="KW-0460">Magnesium</keyword>
<feature type="binding site" evidence="1">
    <location>
        <position position="173"/>
    </location>
    <ligand>
        <name>Mg(2+)</name>
        <dbReference type="ChEBI" id="CHEBI:18420"/>
        <label>1</label>
    </ligand>
</feature>
<dbReference type="Pfam" id="PF03747">
    <property type="entry name" value="ADP_ribosyl_GH"/>
    <property type="match status" value="1"/>
</dbReference>
<evidence type="ECO:0000256" key="1">
    <source>
        <dbReference type="PIRSR" id="PIRSR605502-1"/>
    </source>
</evidence>
<name>A0A813G9L9_POLGL</name>
<evidence type="ECO:0008006" key="4">
    <source>
        <dbReference type="Google" id="ProtNLM"/>
    </source>
</evidence>
<protein>
    <recommendedName>
        <fullName evidence="4">ADP-ribosyl-[dinitrogen reductase] hydrolase</fullName>
    </recommendedName>
</protein>
<keyword evidence="1" id="KW-0479">Metal-binding</keyword>
<dbReference type="InterPro" id="IPR005502">
    <property type="entry name" value="Ribosyl_crysJ1"/>
</dbReference>
<gene>
    <name evidence="2" type="ORF">PGLA1383_LOCUS40982</name>
</gene>
<dbReference type="GO" id="GO:0046872">
    <property type="term" value="F:metal ion binding"/>
    <property type="evidence" value="ECO:0007669"/>
    <property type="project" value="UniProtKB-KW"/>
</dbReference>
<accession>A0A813G9L9</accession>
<evidence type="ECO:0000313" key="2">
    <source>
        <dbReference type="EMBL" id="CAE8623746.1"/>
    </source>
</evidence>
<comment type="caution">
    <text evidence="2">The sequence shown here is derived from an EMBL/GenBank/DDBJ whole genome shotgun (WGS) entry which is preliminary data.</text>
</comment>
<dbReference type="InterPro" id="IPR036705">
    <property type="entry name" value="Ribosyl_crysJ1_sf"/>
</dbReference>
<feature type="binding site" evidence="1">
    <location>
        <position position="171"/>
    </location>
    <ligand>
        <name>Mg(2+)</name>
        <dbReference type="ChEBI" id="CHEBI:18420"/>
        <label>1</label>
    </ligand>
</feature>
<proteinExistence type="predicted"/>
<dbReference type="OrthoDB" id="438641at2759"/>